<organism evidence="1">
    <name type="scientific">Lepeophtheirus salmonis</name>
    <name type="common">Salmon louse</name>
    <name type="synonym">Caligus salmonis</name>
    <dbReference type="NCBI Taxonomy" id="72036"/>
    <lineage>
        <taxon>Eukaryota</taxon>
        <taxon>Metazoa</taxon>
        <taxon>Ecdysozoa</taxon>
        <taxon>Arthropoda</taxon>
        <taxon>Crustacea</taxon>
        <taxon>Multicrustacea</taxon>
        <taxon>Hexanauplia</taxon>
        <taxon>Copepoda</taxon>
        <taxon>Siphonostomatoida</taxon>
        <taxon>Caligidae</taxon>
        <taxon>Lepeophtheirus</taxon>
    </lineage>
</organism>
<dbReference type="EMBL" id="HACA01027260">
    <property type="protein sequence ID" value="CDW44621.1"/>
    <property type="molecule type" value="Transcribed_RNA"/>
</dbReference>
<evidence type="ECO:0000313" key="1">
    <source>
        <dbReference type="EMBL" id="CDW44621.1"/>
    </source>
</evidence>
<name>A0A0K2V3T1_LEPSM</name>
<reference evidence="1" key="1">
    <citation type="submission" date="2014-05" db="EMBL/GenBank/DDBJ databases">
        <authorList>
            <person name="Chronopoulou M."/>
        </authorList>
    </citation>
    <scope>NUCLEOTIDE SEQUENCE</scope>
    <source>
        <tissue evidence="1">Whole organism</tissue>
    </source>
</reference>
<sequence length="106" mass="12283">MKWKKHKKFRVHEINSNRKPTFLRHSKNTSICIASVSVDESLLKGLLAFLKLTIHIRITLLKSLFKGELLEAIFGCSTKNWDGHVYPVYMSSRASNRFSIIFSKFP</sequence>
<proteinExistence type="predicted"/>
<feature type="non-terminal residue" evidence="1">
    <location>
        <position position="106"/>
    </location>
</feature>
<accession>A0A0K2V3T1</accession>
<protein>
    <submittedName>
        <fullName evidence="1">Uncharacterized protein</fullName>
    </submittedName>
</protein>
<dbReference type="AlphaFoldDB" id="A0A0K2V3T1"/>